<dbReference type="EMBL" id="JAWWNJ010000046">
    <property type="protein sequence ID" value="KAK7018122.1"/>
    <property type="molecule type" value="Genomic_DNA"/>
</dbReference>
<name>A0AAW0AWY2_9AGAR</name>
<evidence type="ECO:0000259" key="1">
    <source>
        <dbReference type="PROSITE" id="PS50181"/>
    </source>
</evidence>
<dbReference type="SUPFAM" id="SSF52047">
    <property type="entry name" value="RNI-like"/>
    <property type="match status" value="1"/>
</dbReference>
<feature type="domain" description="F-box" evidence="1">
    <location>
        <begin position="11"/>
        <end position="56"/>
    </location>
</feature>
<gene>
    <name evidence="2" type="ORF">R3P38DRAFT_2981393</name>
</gene>
<organism evidence="2 3">
    <name type="scientific">Favolaschia claudopus</name>
    <dbReference type="NCBI Taxonomy" id="2862362"/>
    <lineage>
        <taxon>Eukaryota</taxon>
        <taxon>Fungi</taxon>
        <taxon>Dikarya</taxon>
        <taxon>Basidiomycota</taxon>
        <taxon>Agaricomycotina</taxon>
        <taxon>Agaricomycetes</taxon>
        <taxon>Agaricomycetidae</taxon>
        <taxon>Agaricales</taxon>
        <taxon>Marasmiineae</taxon>
        <taxon>Mycenaceae</taxon>
        <taxon>Favolaschia</taxon>
    </lineage>
</organism>
<evidence type="ECO:0000313" key="3">
    <source>
        <dbReference type="Proteomes" id="UP001362999"/>
    </source>
</evidence>
<comment type="caution">
    <text evidence="2">The sequence shown here is derived from an EMBL/GenBank/DDBJ whole genome shotgun (WGS) entry which is preliminary data.</text>
</comment>
<reference evidence="2 3" key="1">
    <citation type="journal article" date="2024" name="J Genomics">
        <title>Draft genome sequencing and assembly of Favolaschia claudopus CIRM-BRFM 2984 isolated from oak limbs.</title>
        <authorList>
            <person name="Navarro D."/>
            <person name="Drula E."/>
            <person name="Chaduli D."/>
            <person name="Cazenave R."/>
            <person name="Ahrendt S."/>
            <person name="Wang J."/>
            <person name="Lipzen A."/>
            <person name="Daum C."/>
            <person name="Barry K."/>
            <person name="Grigoriev I.V."/>
            <person name="Favel A."/>
            <person name="Rosso M.N."/>
            <person name="Martin F."/>
        </authorList>
    </citation>
    <scope>NUCLEOTIDE SEQUENCE [LARGE SCALE GENOMIC DNA]</scope>
    <source>
        <strain evidence="2 3">CIRM-BRFM 2984</strain>
    </source>
</reference>
<dbReference type="InterPro" id="IPR032675">
    <property type="entry name" value="LRR_dom_sf"/>
</dbReference>
<dbReference type="Gene3D" id="3.80.10.10">
    <property type="entry name" value="Ribonuclease Inhibitor"/>
    <property type="match status" value="1"/>
</dbReference>
<dbReference type="Proteomes" id="UP001362999">
    <property type="component" value="Unassembled WGS sequence"/>
</dbReference>
<dbReference type="AlphaFoldDB" id="A0AAW0AWY2"/>
<accession>A0AAW0AWY2</accession>
<keyword evidence="3" id="KW-1185">Reference proteome</keyword>
<proteinExistence type="predicted"/>
<protein>
    <recommendedName>
        <fullName evidence="1">F-box domain-containing protein</fullName>
    </recommendedName>
</protein>
<dbReference type="Pfam" id="PF12937">
    <property type="entry name" value="F-box-like"/>
    <property type="match status" value="1"/>
</dbReference>
<dbReference type="PROSITE" id="PS50181">
    <property type="entry name" value="FBOX"/>
    <property type="match status" value="1"/>
</dbReference>
<dbReference type="InterPro" id="IPR001810">
    <property type="entry name" value="F-box_dom"/>
</dbReference>
<dbReference type="InterPro" id="IPR036047">
    <property type="entry name" value="F-box-like_dom_sf"/>
</dbReference>
<evidence type="ECO:0000313" key="2">
    <source>
        <dbReference type="EMBL" id="KAK7018122.1"/>
    </source>
</evidence>
<dbReference type="SUPFAM" id="SSF81383">
    <property type="entry name" value="F-box domain"/>
    <property type="match status" value="1"/>
</dbReference>
<sequence length="353" mass="40172">MILTRSACRAARFLFRLPNEVLTAIVHELSTADLATVCRTSQLLRNIATPWLYRCVRLTTGSRLRSFAMSLQQSLYLSLPHLVHELAVPKFTDVHQVGRRLSVETVEEINVALCLMTSLRTLALLARSMRYAHLLAHGHFPHLVEFHVLDELPARDLPTLKSFLDRHNNLTQLSVIVPPHLRYPAPIHLPKLRGFDGPLALLSSLDLNDISLTNVSVVSYPLGMNEAHAALAKLRHLETLTTVEIVGVYNVEERSFVNVIATHLPHIHNLELCHWPESGSLISRNEARWIATSLEKFDRLRTLDFGRIESFPEDDRSMVLQWYAACKSLTSVVLNDRIWRLNNEDWILVSEDV</sequence>